<dbReference type="EMBL" id="JAULUE010002053">
    <property type="protein sequence ID" value="KAK5897496.1"/>
    <property type="molecule type" value="Genomic_DNA"/>
</dbReference>
<evidence type="ECO:0000313" key="2">
    <source>
        <dbReference type="EMBL" id="KAK5897496.1"/>
    </source>
</evidence>
<gene>
    <name evidence="2" type="ORF">CesoFtcFv8_010553</name>
</gene>
<protein>
    <submittedName>
        <fullName evidence="2">Uncharacterized protein</fullName>
    </submittedName>
</protein>
<evidence type="ECO:0000256" key="1">
    <source>
        <dbReference type="SAM" id="MobiDB-lite"/>
    </source>
</evidence>
<dbReference type="AlphaFoldDB" id="A0AAN8C4T6"/>
<evidence type="ECO:0000313" key="3">
    <source>
        <dbReference type="Proteomes" id="UP001335648"/>
    </source>
</evidence>
<feature type="region of interest" description="Disordered" evidence="1">
    <location>
        <begin position="98"/>
        <end position="119"/>
    </location>
</feature>
<organism evidence="2 3">
    <name type="scientific">Champsocephalus esox</name>
    <name type="common">pike icefish</name>
    <dbReference type="NCBI Taxonomy" id="159716"/>
    <lineage>
        <taxon>Eukaryota</taxon>
        <taxon>Metazoa</taxon>
        <taxon>Chordata</taxon>
        <taxon>Craniata</taxon>
        <taxon>Vertebrata</taxon>
        <taxon>Euteleostomi</taxon>
        <taxon>Actinopterygii</taxon>
        <taxon>Neopterygii</taxon>
        <taxon>Teleostei</taxon>
        <taxon>Neoteleostei</taxon>
        <taxon>Acanthomorphata</taxon>
        <taxon>Eupercaria</taxon>
        <taxon>Perciformes</taxon>
        <taxon>Notothenioidei</taxon>
        <taxon>Channichthyidae</taxon>
        <taxon>Champsocephalus</taxon>
    </lineage>
</organism>
<feature type="region of interest" description="Disordered" evidence="1">
    <location>
        <begin position="1"/>
        <end position="21"/>
    </location>
</feature>
<comment type="caution">
    <text evidence="2">The sequence shown here is derived from an EMBL/GenBank/DDBJ whole genome shotgun (WGS) entry which is preliminary data.</text>
</comment>
<dbReference type="Proteomes" id="UP001335648">
    <property type="component" value="Unassembled WGS sequence"/>
</dbReference>
<name>A0AAN8C4T6_9TELE</name>
<feature type="compositionally biased region" description="Polar residues" evidence="1">
    <location>
        <begin position="99"/>
        <end position="113"/>
    </location>
</feature>
<reference evidence="2 3" key="1">
    <citation type="journal article" date="2023" name="Mol. Biol. Evol.">
        <title>Genomics of Secondarily Temperate Adaptation in the Only Non-Antarctic Icefish.</title>
        <authorList>
            <person name="Rivera-Colon A.G."/>
            <person name="Rayamajhi N."/>
            <person name="Minhas B.F."/>
            <person name="Madrigal G."/>
            <person name="Bilyk K.T."/>
            <person name="Yoon V."/>
            <person name="Hune M."/>
            <person name="Gregory S."/>
            <person name="Cheng C.H.C."/>
            <person name="Catchen J.M."/>
        </authorList>
    </citation>
    <scope>NUCLEOTIDE SEQUENCE [LARGE SCALE GENOMIC DNA]</scope>
    <source>
        <strain evidence="2">JC2023a</strain>
    </source>
</reference>
<sequence>MLFRNRVPERLPLPPGDGRLSATRGRQALCLQGTAGSLPPGDGRLSATRGRQALCHQGTAGSLPPGDGRLSATRGRQALCQNDTEMYSASMGHVMGTSLHKQGSSNSCSSHQVLPQVLY</sequence>
<keyword evidence="3" id="KW-1185">Reference proteome</keyword>
<proteinExistence type="predicted"/>
<accession>A0AAN8C4T6</accession>